<dbReference type="EMBL" id="JAVMIP010000016">
    <property type="protein sequence ID" value="MDS3861773.1"/>
    <property type="molecule type" value="Genomic_DNA"/>
</dbReference>
<dbReference type="InterPro" id="IPR002938">
    <property type="entry name" value="FAD-bd"/>
</dbReference>
<dbReference type="SUPFAM" id="SSF51905">
    <property type="entry name" value="FAD/NAD(P)-binding domain"/>
    <property type="match status" value="1"/>
</dbReference>
<gene>
    <name evidence="3" type="ORF">RIF25_13265</name>
</gene>
<dbReference type="Gene3D" id="3.50.50.60">
    <property type="entry name" value="FAD/NAD(P)-binding domain"/>
    <property type="match status" value="2"/>
</dbReference>
<dbReference type="Proteomes" id="UP001268256">
    <property type="component" value="Unassembled WGS sequence"/>
</dbReference>
<protein>
    <submittedName>
        <fullName evidence="3">FAD-dependent oxidoreductase</fullName>
    </submittedName>
</protein>
<keyword evidence="4" id="KW-1185">Reference proteome</keyword>
<evidence type="ECO:0000259" key="2">
    <source>
        <dbReference type="Pfam" id="PF01494"/>
    </source>
</evidence>
<dbReference type="InterPro" id="IPR050631">
    <property type="entry name" value="PheA/TfdB_FAD_monoxygenase"/>
</dbReference>
<evidence type="ECO:0000313" key="4">
    <source>
        <dbReference type="Proteomes" id="UP001268256"/>
    </source>
</evidence>
<dbReference type="PANTHER" id="PTHR43476">
    <property type="entry name" value="3-(3-HYDROXY-PHENYL)PROPIONATE/3-HYDROXYCINNAMIC ACID HYDROXYLASE"/>
    <property type="match status" value="1"/>
</dbReference>
<organism evidence="3 4">
    <name type="scientific">Pseudocalidococcus azoricus BACA0444</name>
    <dbReference type="NCBI Taxonomy" id="2918990"/>
    <lineage>
        <taxon>Bacteria</taxon>
        <taxon>Bacillati</taxon>
        <taxon>Cyanobacteriota</taxon>
        <taxon>Cyanophyceae</taxon>
        <taxon>Acaryochloridales</taxon>
        <taxon>Thermosynechococcaceae</taxon>
        <taxon>Pseudocalidococcus</taxon>
        <taxon>Pseudocalidococcus azoricus</taxon>
    </lineage>
</organism>
<accession>A0AAE4FTV4</accession>
<evidence type="ECO:0000313" key="3">
    <source>
        <dbReference type="EMBL" id="MDS3861773.1"/>
    </source>
</evidence>
<keyword evidence="1" id="KW-0560">Oxidoreductase</keyword>
<dbReference type="Pfam" id="PF01494">
    <property type="entry name" value="FAD_binding_3"/>
    <property type="match status" value="1"/>
</dbReference>
<dbReference type="InterPro" id="IPR036188">
    <property type="entry name" value="FAD/NAD-bd_sf"/>
</dbReference>
<evidence type="ECO:0000256" key="1">
    <source>
        <dbReference type="ARBA" id="ARBA00023002"/>
    </source>
</evidence>
<dbReference type="PANTHER" id="PTHR43476:SF5">
    <property type="entry name" value="FAD-DEPENDENT MONOOXYGENASE"/>
    <property type="match status" value="1"/>
</dbReference>
<reference evidence="4" key="1">
    <citation type="submission" date="2023-07" db="EMBL/GenBank/DDBJ databases">
        <authorList>
            <person name="Luz R."/>
            <person name="Cordeiro R."/>
            <person name="Fonseca A."/>
            <person name="Goncalves V."/>
        </authorList>
    </citation>
    <scope>NUCLEOTIDE SEQUENCE [LARGE SCALE GENOMIC DNA]</scope>
    <source>
        <strain evidence="4">BACA0444</strain>
    </source>
</reference>
<feature type="domain" description="FAD-binding" evidence="2">
    <location>
        <begin position="3"/>
        <end position="321"/>
    </location>
</feature>
<sequence>MQTDCCIVGGGPAGVILSLLLARQGIDVTLLEKQRDFDRDFRGDTLHPPTLELLDHLGLATELLQHPHSKLDHLSLQTPGQTIEIVNFRTLKTQFPFVVMIPQATVLDFLIQKAQAYPNFHLELGANVQELIQLDGQVQGVKYRQAGEMHEITALLTVAADGRFSQLRQLLGLQPIASSPPMDVLWFRVPRLVGDETIGVEIRTGGGKMLVVLERLDHWQLGLTIPKGSYQALRHQGITAVHEVVTQLAPELGGERLKDLQHWSDIAFLSVESNYLKQWSVPGLVLIGDAAHVMSPVAGVGINYAIQDAMACAKYLTQPLKSGQITTQDLAAIQKQRFLPVRLIQTLQAVIQKQIISPALQPGQSVTPPLLLKLPLVKQLLAQVLSYGLWPVQLEN</sequence>
<proteinExistence type="predicted"/>
<dbReference type="GO" id="GO:0071949">
    <property type="term" value="F:FAD binding"/>
    <property type="evidence" value="ECO:0007669"/>
    <property type="project" value="InterPro"/>
</dbReference>
<dbReference type="AlphaFoldDB" id="A0AAE4FTV4"/>
<dbReference type="RefSeq" id="WP_322879002.1">
    <property type="nucleotide sequence ID" value="NZ_JAVMIP010000016.1"/>
</dbReference>
<comment type="caution">
    <text evidence="3">The sequence shown here is derived from an EMBL/GenBank/DDBJ whole genome shotgun (WGS) entry which is preliminary data.</text>
</comment>
<name>A0AAE4FTV4_9CYAN</name>
<dbReference type="GO" id="GO:0016491">
    <property type="term" value="F:oxidoreductase activity"/>
    <property type="evidence" value="ECO:0007669"/>
    <property type="project" value="UniProtKB-KW"/>
</dbReference>
<dbReference type="PRINTS" id="PR00420">
    <property type="entry name" value="RNGMNOXGNASE"/>
</dbReference>